<reference evidence="9" key="1">
    <citation type="submission" date="2020-01" db="EMBL/GenBank/DDBJ databases">
        <authorList>
            <person name="Meier V. D."/>
            <person name="Meier V D."/>
        </authorList>
    </citation>
    <scope>NUCLEOTIDE SEQUENCE</scope>
    <source>
        <strain evidence="9">HLG_WM_MAG_03</strain>
    </source>
</reference>
<evidence type="ECO:0000313" key="9">
    <source>
        <dbReference type="EMBL" id="CAA6819589.1"/>
    </source>
</evidence>
<feature type="compositionally biased region" description="Polar residues" evidence="6">
    <location>
        <begin position="394"/>
        <end position="409"/>
    </location>
</feature>
<comment type="subcellular location">
    <subcellularLocation>
        <location evidence="5">Cell outer membrane</location>
    </subcellularLocation>
    <subcellularLocation>
        <location evidence="1">Membrane</location>
    </subcellularLocation>
</comment>
<evidence type="ECO:0000256" key="1">
    <source>
        <dbReference type="ARBA" id="ARBA00004370"/>
    </source>
</evidence>
<keyword evidence="3" id="KW-0472">Membrane</keyword>
<dbReference type="Gene3D" id="3.30.1370.120">
    <property type="match status" value="2"/>
</dbReference>
<evidence type="ECO:0000259" key="7">
    <source>
        <dbReference type="Pfam" id="PF00263"/>
    </source>
</evidence>
<evidence type="ECO:0000256" key="4">
    <source>
        <dbReference type="RuleBase" id="RU004003"/>
    </source>
</evidence>
<dbReference type="InterPro" id="IPR038591">
    <property type="entry name" value="NolW-like_sf"/>
</dbReference>
<dbReference type="EMBL" id="CACVAR010000304">
    <property type="protein sequence ID" value="CAA6819589.1"/>
    <property type="molecule type" value="Genomic_DNA"/>
</dbReference>
<evidence type="ECO:0000256" key="5">
    <source>
        <dbReference type="RuleBase" id="RU004004"/>
    </source>
</evidence>
<comment type="similarity">
    <text evidence="4">Belongs to the bacterial secretin family.</text>
</comment>
<accession>A0A6S6TYI8</accession>
<evidence type="ECO:0000256" key="3">
    <source>
        <dbReference type="ARBA" id="ARBA00023136"/>
    </source>
</evidence>
<dbReference type="GO" id="GO:0009306">
    <property type="term" value="P:protein secretion"/>
    <property type="evidence" value="ECO:0007669"/>
    <property type="project" value="InterPro"/>
</dbReference>
<feature type="domain" description="NolW-like" evidence="8">
    <location>
        <begin position="348"/>
        <end position="447"/>
    </location>
</feature>
<dbReference type="InterPro" id="IPR001775">
    <property type="entry name" value="GspD/PilQ"/>
</dbReference>
<evidence type="ECO:0000259" key="8">
    <source>
        <dbReference type="Pfam" id="PF03958"/>
    </source>
</evidence>
<feature type="compositionally biased region" description="Low complexity" evidence="6">
    <location>
        <begin position="368"/>
        <end position="393"/>
    </location>
</feature>
<organism evidence="9">
    <name type="scientific">uncultured Sulfurovum sp</name>
    <dbReference type="NCBI Taxonomy" id="269237"/>
    <lineage>
        <taxon>Bacteria</taxon>
        <taxon>Pseudomonadati</taxon>
        <taxon>Campylobacterota</taxon>
        <taxon>Epsilonproteobacteria</taxon>
        <taxon>Campylobacterales</taxon>
        <taxon>Sulfurovaceae</taxon>
        <taxon>Sulfurovum</taxon>
        <taxon>environmental samples</taxon>
    </lineage>
</organism>
<keyword evidence="5" id="KW-0813">Transport</keyword>
<dbReference type="GO" id="GO:0009279">
    <property type="term" value="C:cell outer membrane"/>
    <property type="evidence" value="ECO:0007669"/>
    <property type="project" value="UniProtKB-SubCell"/>
</dbReference>
<dbReference type="PANTHER" id="PTHR30332:SF24">
    <property type="entry name" value="SECRETIN GSPD-RELATED"/>
    <property type="match status" value="1"/>
</dbReference>
<dbReference type="PRINTS" id="PR00811">
    <property type="entry name" value="BCTERIALGSPD"/>
</dbReference>
<feature type="region of interest" description="Disordered" evidence="6">
    <location>
        <begin position="368"/>
        <end position="412"/>
    </location>
</feature>
<proteinExistence type="inferred from homology"/>
<dbReference type="InterPro" id="IPR050810">
    <property type="entry name" value="Bact_Secretion_Sys_Channel"/>
</dbReference>
<name>A0A6S6TYI8_9BACT</name>
<evidence type="ECO:0000256" key="6">
    <source>
        <dbReference type="SAM" id="MobiDB-lite"/>
    </source>
</evidence>
<dbReference type="PANTHER" id="PTHR30332">
    <property type="entry name" value="PROBABLE GENERAL SECRETION PATHWAY PROTEIN D"/>
    <property type="match status" value="1"/>
</dbReference>
<evidence type="ECO:0000256" key="2">
    <source>
        <dbReference type="ARBA" id="ARBA00022729"/>
    </source>
</evidence>
<keyword evidence="2" id="KW-0732">Signal</keyword>
<dbReference type="InterPro" id="IPR004846">
    <property type="entry name" value="T2SS/T3SS_dom"/>
</dbReference>
<protein>
    <submittedName>
        <fullName evidence="9">Type II and III secretion system protein</fullName>
    </submittedName>
</protein>
<dbReference type="AlphaFoldDB" id="A0A6S6TYI8"/>
<dbReference type="Pfam" id="PF03958">
    <property type="entry name" value="Secretin_N"/>
    <property type="match status" value="1"/>
</dbReference>
<feature type="domain" description="Type II/III secretion system secretin-like" evidence="7">
    <location>
        <begin position="519"/>
        <end position="686"/>
    </location>
</feature>
<dbReference type="Pfam" id="PF00263">
    <property type="entry name" value="Secretin"/>
    <property type="match status" value="1"/>
</dbReference>
<dbReference type="InterPro" id="IPR005644">
    <property type="entry name" value="NolW-like"/>
</dbReference>
<dbReference type="GO" id="GO:0015627">
    <property type="term" value="C:type II protein secretion system complex"/>
    <property type="evidence" value="ECO:0007669"/>
    <property type="project" value="TreeGrafter"/>
</dbReference>
<gene>
    <name evidence="9" type="ORF">HELGO_WM52018</name>
</gene>
<sequence>MILLTSCSRLAEKLEVIPDRKSTLEREPFKEFREDYTVNDDFDSQENANIGLRRGTKSVERIPNFQANEFQAVQTSDRAKIKKDLVVSGGKVKVNVESIPLNEFVDFIFSSVLKMNYTVDKNVKKMKQPITLNMAAPLPNKQVLTVVENILKSESVGISQEEGMLFITPSSKRERVQGLSDRYISVGRSLSSNLQDNQKVLMFVPFYYTKPKELSDLSRRLKVSKVKINFLNENIAVLSGEAFDVRQLLELVKIVDSPAMEQKVPYMVELEYIEVKKFVERMTSILESNAIPVAKSIREVGMVLTPIEEINTLLVLSSKKSWVDMLTFWKNKLDVLSEVDTEHSHLYIYKVKHRKADELAEVLQEVLSTNSSNNTTNSNNNTNNNITNSQENNRVNNLSFRDGNQTQNRENPREINIKSDLHTNSLMMNMTPAEYKKILPVIKKLDALPLQVVVEVTLAEVDMTDTFNLGFEWSILNNKAITGTATQVSGAHTLGLGGAAGVTSTLFTSNLTSVINAFAEKKELDILSRPRLVILNNKTGNINVGQQVPVVSSEASATDLTTTGTTPSILRNISYITTGMTLNLTPTINSNGTLSLDIAVTLSEAQTNQTSSIDSPLIVNRSLTTSAVMQSGNSILLGGIISHNKSNGNTGVPLLKEIPWLGNIFKSQSQSHVKTELIILIKPKILENNRELYEETNNFKLLLQELQKNINL</sequence>